<dbReference type="RefSeq" id="WP_007186738.1">
    <property type="nucleotide sequence ID" value="NZ_AKGD01000003.1"/>
</dbReference>
<dbReference type="PROSITE" id="PS52016">
    <property type="entry name" value="TONB_DEPENDENT_REC_3"/>
    <property type="match status" value="1"/>
</dbReference>
<dbReference type="EMBL" id="AKGD01000003">
    <property type="protein sequence ID" value="EIT68608.1"/>
    <property type="molecule type" value="Genomic_DNA"/>
</dbReference>
<evidence type="ECO:0000259" key="16">
    <source>
        <dbReference type="Pfam" id="PF07715"/>
    </source>
</evidence>
<dbReference type="SUPFAM" id="SSF56935">
    <property type="entry name" value="Porins"/>
    <property type="match status" value="1"/>
</dbReference>
<protein>
    <recommendedName>
        <fullName evidence="19">TonB-dependent receptor</fullName>
    </recommendedName>
</protein>
<evidence type="ECO:0000256" key="11">
    <source>
        <dbReference type="PROSITE-ProRule" id="PRU01360"/>
    </source>
</evidence>
<gene>
    <name evidence="17" type="ORF">WQQ_38030</name>
</gene>
<keyword evidence="7" id="KW-0406">Ion transport</keyword>
<keyword evidence="10 11" id="KW-0998">Cell outer membrane</keyword>
<dbReference type="PANTHER" id="PTHR32552">
    <property type="entry name" value="FERRICHROME IRON RECEPTOR-RELATED"/>
    <property type="match status" value="1"/>
</dbReference>
<dbReference type="OrthoDB" id="127311at2"/>
<feature type="domain" description="TonB-dependent receptor-like beta-barrel" evidence="15">
    <location>
        <begin position="333"/>
        <end position="751"/>
    </location>
</feature>
<dbReference type="GO" id="GO:0009279">
    <property type="term" value="C:cell outer membrane"/>
    <property type="evidence" value="ECO:0007669"/>
    <property type="project" value="UniProtKB-SubCell"/>
</dbReference>
<sequence length="811" mass="86815">MRCHSSAMRPAALCTAIAMPVVLLYPASPALGQTQTPEDASLGTHSSTDSSTDASTDPLKAIAVGEQGDDTNAPALSRAQDRPLQIEEVIVTATKREQSIREIPASITAYSGEKLESSGKLGLNDFIQETPGVTAAQGAPGYTRLTFRGISTDTNPYAGNAQPVGIFIGDTPFTDPYIANIVPDLSAFDLADVEVLKGPQGTLFGGSALSGAVRYQLQEPVLREWQLRGFTQLAQPKGGSTAFTYGVAGNAPIGDDLAIRLNYVSREYSGTVDDLRHDKKNVDRSDGDGLRAQLLWQPGAWKLKLTHLAQDFSGDNLLQAVDSPRGPRETDRAVLAMPSKNEFALHSLEVSYDFDSVRLISLTSHVSRDAVFTSDATTSLIGTPPPGYPETAAVLSKVTNNSKSTSQEIRLQSTGGGDFNWLVGAYFFAYDGYFNILIDTPLNQSLLGPGSLLGSNPLLGALFGALGVPNLGSLTSLLDGTSDAKSQERALFADVSYELLDGLTLSAGGRFYETEVKGGFVGSGLLITGNQNDGLGSNTVAKLDERGFNPKLSATYRFNRDFSIYAAAAKGFRFGGLQALPSTPTNGVPPTFKSDTLWNYEIGLRSDWLDRTLRADLTGFYIRYDNPIITQQTQGIPINYNTNVSAAISRGVEASLLWNTPIRGLTASLSGGYTDAHITESFTAANGDVVEPGARMPGSAKFQYSSSLQYLHVWDQFTLAPNLSYTYVGKGYSNITHDVEINDLGTLNAGLVLGAENMPGKPKLAFNMINLLDTTRPVAGSSGTVIVTRQEQTVYLLNPPRTLTVRLGLEF</sequence>
<feature type="signal peptide" evidence="14">
    <location>
        <begin position="1"/>
        <end position="32"/>
    </location>
</feature>
<feature type="chain" id="PRO_5003713981" description="TonB-dependent receptor" evidence="14">
    <location>
        <begin position="33"/>
        <end position="811"/>
    </location>
</feature>
<evidence type="ECO:0000256" key="2">
    <source>
        <dbReference type="ARBA" id="ARBA00022448"/>
    </source>
</evidence>
<evidence type="ECO:0000256" key="9">
    <source>
        <dbReference type="ARBA" id="ARBA00023136"/>
    </source>
</evidence>
<keyword evidence="18" id="KW-1185">Reference proteome</keyword>
<keyword evidence="9 11" id="KW-0472">Membrane</keyword>
<comment type="similarity">
    <text evidence="11 12">Belongs to the TonB-dependent receptor family.</text>
</comment>
<keyword evidence="14" id="KW-0732">Signal</keyword>
<dbReference type="Gene3D" id="2.40.170.20">
    <property type="entry name" value="TonB-dependent receptor, beta-barrel domain"/>
    <property type="match status" value="1"/>
</dbReference>
<dbReference type="STRING" id="1172194.WQQ_38030"/>
<keyword evidence="5 11" id="KW-0812">Transmembrane</keyword>
<keyword evidence="4" id="KW-0410">Iron transport</keyword>
<feature type="compositionally biased region" description="Low complexity" evidence="13">
    <location>
        <begin position="46"/>
        <end position="56"/>
    </location>
</feature>
<dbReference type="InterPro" id="IPR000531">
    <property type="entry name" value="Beta-barrel_TonB"/>
</dbReference>
<evidence type="ECO:0000256" key="3">
    <source>
        <dbReference type="ARBA" id="ARBA00022452"/>
    </source>
</evidence>
<evidence type="ECO:0000256" key="10">
    <source>
        <dbReference type="ARBA" id="ARBA00023237"/>
    </source>
</evidence>
<evidence type="ECO:0000256" key="5">
    <source>
        <dbReference type="ARBA" id="ARBA00022692"/>
    </source>
</evidence>
<keyword evidence="3 11" id="KW-1134">Transmembrane beta strand</keyword>
<dbReference type="GO" id="GO:0006826">
    <property type="term" value="P:iron ion transport"/>
    <property type="evidence" value="ECO:0007669"/>
    <property type="project" value="UniProtKB-KW"/>
</dbReference>
<dbReference type="PATRIC" id="fig|1172194.4.peg.3691"/>
<dbReference type="Proteomes" id="UP000003704">
    <property type="component" value="Unassembled WGS sequence"/>
</dbReference>
<name>I8T4G3_9GAMM</name>
<evidence type="ECO:0000256" key="14">
    <source>
        <dbReference type="SAM" id="SignalP"/>
    </source>
</evidence>
<feature type="region of interest" description="Disordered" evidence="13">
    <location>
        <begin position="34"/>
        <end position="56"/>
    </location>
</feature>
<evidence type="ECO:0000256" key="8">
    <source>
        <dbReference type="ARBA" id="ARBA00023077"/>
    </source>
</evidence>
<evidence type="ECO:0000313" key="18">
    <source>
        <dbReference type="Proteomes" id="UP000003704"/>
    </source>
</evidence>
<dbReference type="PANTHER" id="PTHR32552:SF81">
    <property type="entry name" value="TONB-DEPENDENT OUTER MEMBRANE RECEPTOR"/>
    <property type="match status" value="1"/>
</dbReference>
<evidence type="ECO:0000256" key="13">
    <source>
        <dbReference type="SAM" id="MobiDB-lite"/>
    </source>
</evidence>
<dbReference type="Pfam" id="PF07715">
    <property type="entry name" value="Plug"/>
    <property type="match status" value="1"/>
</dbReference>
<dbReference type="InterPro" id="IPR012910">
    <property type="entry name" value="Plug_dom"/>
</dbReference>
<proteinExistence type="inferred from homology"/>
<evidence type="ECO:0000259" key="15">
    <source>
        <dbReference type="Pfam" id="PF00593"/>
    </source>
</evidence>
<reference evidence="17 18" key="1">
    <citation type="journal article" date="2012" name="J. Bacteriol.">
        <title>Genome Sequence of n-Alkane-Degrading Hydrocarboniphaga effusa Strain AP103T (ATCC BAA-332T).</title>
        <authorList>
            <person name="Chang H.K."/>
            <person name="Zylstra G.J."/>
            <person name="Chae J.C."/>
        </authorList>
    </citation>
    <scope>NUCLEOTIDE SEQUENCE [LARGE SCALE GENOMIC DNA]</scope>
    <source>
        <strain evidence="17 18">AP103</strain>
    </source>
</reference>
<dbReference type="InterPro" id="IPR036942">
    <property type="entry name" value="Beta-barrel_TonB_sf"/>
</dbReference>
<comment type="caution">
    <text evidence="17">The sequence shown here is derived from an EMBL/GenBank/DDBJ whole genome shotgun (WGS) entry which is preliminary data.</text>
</comment>
<dbReference type="InterPro" id="IPR039426">
    <property type="entry name" value="TonB-dep_rcpt-like"/>
</dbReference>
<dbReference type="AlphaFoldDB" id="I8T4G3"/>
<evidence type="ECO:0000256" key="12">
    <source>
        <dbReference type="RuleBase" id="RU003357"/>
    </source>
</evidence>
<keyword evidence="8 12" id="KW-0798">TonB box</keyword>
<evidence type="ECO:0000256" key="7">
    <source>
        <dbReference type="ARBA" id="ARBA00023065"/>
    </source>
</evidence>
<feature type="domain" description="TonB-dependent receptor plug" evidence="16">
    <location>
        <begin position="100"/>
        <end position="212"/>
    </location>
</feature>
<dbReference type="Pfam" id="PF00593">
    <property type="entry name" value="TonB_dep_Rec_b-barrel"/>
    <property type="match status" value="1"/>
</dbReference>
<evidence type="ECO:0008006" key="19">
    <source>
        <dbReference type="Google" id="ProtNLM"/>
    </source>
</evidence>
<organism evidence="17 18">
    <name type="scientific">Hydrocarboniphaga effusa AP103</name>
    <dbReference type="NCBI Taxonomy" id="1172194"/>
    <lineage>
        <taxon>Bacteria</taxon>
        <taxon>Pseudomonadati</taxon>
        <taxon>Pseudomonadota</taxon>
        <taxon>Gammaproteobacteria</taxon>
        <taxon>Nevskiales</taxon>
        <taxon>Nevskiaceae</taxon>
        <taxon>Hydrocarboniphaga</taxon>
    </lineage>
</organism>
<keyword evidence="2 11" id="KW-0813">Transport</keyword>
<evidence type="ECO:0000313" key="17">
    <source>
        <dbReference type="EMBL" id="EIT68608.1"/>
    </source>
</evidence>
<evidence type="ECO:0000256" key="4">
    <source>
        <dbReference type="ARBA" id="ARBA00022496"/>
    </source>
</evidence>
<comment type="subcellular location">
    <subcellularLocation>
        <location evidence="1 11">Cell outer membrane</location>
        <topology evidence="1 11">Multi-pass membrane protein</topology>
    </subcellularLocation>
</comment>
<evidence type="ECO:0000256" key="1">
    <source>
        <dbReference type="ARBA" id="ARBA00004571"/>
    </source>
</evidence>
<accession>I8T4G3</accession>
<keyword evidence="6" id="KW-0408">Iron</keyword>
<evidence type="ECO:0000256" key="6">
    <source>
        <dbReference type="ARBA" id="ARBA00023004"/>
    </source>
</evidence>